<dbReference type="NCBIfam" id="TIGR01730">
    <property type="entry name" value="RND_mfp"/>
    <property type="match status" value="1"/>
</dbReference>
<evidence type="ECO:0000313" key="4">
    <source>
        <dbReference type="EMBL" id="HHI88329.1"/>
    </source>
</evidence>
<evidence type="ECO:0000256" key="3">
    <source>
        <dbReference type="SAM" id="SignalP"/>
    </source>
</evidence>
<dbReference type="Gene3D" id="2.40.50.100">
    <property type="match status" value="1"/>
</dbReference>
<comment type="caution">
    <text evidence="4">The sequence shown here is derived from an EMBL/GenBank/DDBJ whole genome shotgun (WGS) entry which is preliminary data.</text>
</comment>
<dbReference type="GO" id="GO:1990281">
    <property type="term" value="C:efflux pump complex"/>
    <property type="evidence" value="ECO:0007669"/>
    <property type="project" value="TreeGrafter"/>
</dbReference>
<dbReference type="InterPro" id="IPR006143">
    <property type="entry name" value="RND_pump_MFP"/>
</dbReference>
<keyword evidence="3" id="KW-0732">Signal</keyword>
<comment type="similarity">
    <text evidence="1">Belongs to the membrane fusion protein (MFP) (TC 8.A.1) family.</text>
</comment>
<dbReference type="GO" id="GO:0015562">
    <property type="term" value="F:efflux transmembrane transporter activity"/>
    <property type="evidence" value="ECO:0007669"/>
    <property type="project" value="TreeGrafter"/>
</dbReference>
<organism evidence="4">
    <name type="scientific">Hellea balneolensis</name>
    <dbReference type="NCBI Taxonomy" id="287478"/>
    <lineage>
        <taxon>Bacteria</taxon>
        <taxon>Pseudomonadati</taxon>
        <taxon>Pseudomonadota</taxon>
        <taxon>Alphaproteobacteria</taxon>
        <taxon>Maricaulales</taxon>
        <taxon>Robiginitomaculaceae</taxon>
        <taxon>Hellea</taxon>
    </lineage>
</organism>
<feature type="coiled-coil region" evidence="2">
    <location>
        <begin position="101"/>
        <end position="152"/>
    </location>
</feature>
<feature type="chain" id="PRO_5031020277" evidence="3">
    <location>
        <begin position="33"/>
        <end position="273"/>
    </location>
</feature>
<dbReference type="Gene3D" id="1.10.287.470">
    <property type="entry name" value="Helix hairpin bin"/>
    <property type="match status" value="1"/>
</dbReference>
<accession>A0A7V5NW07</accession>
<protein>
    <submittedName>
        <fullName evidence="4">Efflux RND transporter periplasmic adaptor subunit</fullName>
    </submittedName>
</protein>
<dbReference type="PANTHER" id="PTHR30469:SF15">
    <property type="entry name" value="HLYD FAMILY OF SECRETION PROTEINS"/>
    <property type="match status" value="1"/>
</dbReference>
<evidence type="ECO:0000256" key="1">
    <source>
        <dbReference type="ARBA" id="ARBA00009477"/>
    </source>
</evidence>
<proteinExistence type="inferred from homology"/>
<dbReference type="PANTHER" id="PTHR30469">
    <property type="entry name" value="MULTIDRUG RESISTANCE PROTEIN MDTA"/>
    <property type="match status" value="1"/>
</dbReference>
<keyword evidence="2" id="KW-0175">Coiled coil</keyword>
<sequence>MQHRYSFDITTVRRGTAGLLLCTCLWVPMVQAAENAGPSAEASQTSARIQTARGVLEASQTAKLAAGLSARVLKAPYRPGQHFRRGALLVAFDCSRQKARKTALEAARQAARLKLDNMNELLAAGAAGELEVTLARAELQQAEAELGVVKAELKDCRIYAPYAGVVKQRHINVYDTPPINTVVYTILRDSPPKIKLIVPSAWLAWIKPGTPFSFVVDETGTQYPAKIVRSGASVDPVSQTIELTARFTRPARGALAGMSGVARFETLKEEAGK</sequence>
<dbReference type="EMBL" id="DROP01000007">
    <property type="protein sequence ID" value="HHI88329.1"/>
    <property type="molecule type" value="Genomic_DNA"/>
</dbReference>
<reference evidence="4" key="1">
    <citation type="journal article" date="2020" name="mSystems">
        <title>Genome- and Community-Level Interaction Insights into Carbon Utilization and Element Cycling Functions of Hydrothermarchaeota in Hydrothermal Sediment.</title>
        <authorList>
            <person name="Zhou Z."/>
            <person name="Liu Y."/>
            <person name="Xu W."/>
            <person name="Pan J."/>
            <person name="Luo Z.H."/>
            <person name="Li M."/>
        </authorList>
    </citation>
    <scope>NUCLEOTIDE SEQUENCE [LARGE SCALE GENOMIC DNA]</scope>
    <source>
        <strain evidence="4">HyVt-538</strain>
    </source>
</reference>
<name>A0A7V5NW07_9PROT</name>
<feature type="signal peptide" evidence="3">
    <location>
        <begin position="1"/>
        <end position="32"/>
    </location>
</feature>
<dbReference type="Proteomes" id="UP000885806">
    <property type="component" value="Unassembled WGS sequence"/>
</dbReference>
<evidence type="ECO:0000256" key="2">
    <source>
        <dbReference type="SAM" id="Coils"/>
    </source>
</evidence>
<dbReference type="SUPFAM" id="SSF111369">
    <property type="entry name" value="HlyD-like secretion proteins"/>
    <property type="match status" value="1"/>
</dbReference>
<gene>
    <name evidence="4" type="ORF">ENK01_00115</name>
</gene>
<dbReference type="AlphaFoldDB" id="A0A7V5NW07"/>
<dbReference type="Gene3D" id="2.40.30.170">
    <property type="match status" value="1"/>
</dbReference>